<dbReference type="EMBL" id="CABVIY010000001">
    <property type="protein sequence ID" value="VVP65333.1"/>
    <property type="molecule type" value="Genomic_DNA"/>
</dbReference>
<gene>
    <name evidence="2" type="ORF">PS918_00093</name>
</gene>
<protein>
    <recommendedName>
        <fullName evidence="1">DUF6306 domain-containing protein</fullName>
    </recommendedName>
</protein>
<feature type="domain" description="DUF6306" evidence="1">
    <location>
        <begin position="10"/>
        <end position="129"/>
    </location>
</feature>
<sequence>MNESVKHDTINLLQELLEAERAGARLAMDTLREVTDETQQQLLNEIHMGEAESCRRIRDCIKYLGGKPSLNIGEFYNKAMAIEDIVERLFFIDRGQRWVIRKLNANLALIPTKFVRKELENVLKIHVLNSDAFNLKYT</sequence>
<reference evidence="2 3" key="1">
    <citation type="submission" date="2019-09" db="EMBL/GenBank/DDBJ databases">
        <authorList>
            <person name="Chandra G."/>
            <person name="Truman W A."/>
        </authorList>
    </citation>
    <scope>NUCLEOTIDE SEQUENCE [LARGE SCALE GENOMIC DNA]</scope>
    <source>
        <strain evidence="2">PS918</strain>
    </source>
</reference>
<accession>A0A5E7R2H5</accession>
<dbReference type="AlphaFoldDB" id="A0A5E7R2H5"/>
<dbReference type="RefSeq" id="WP_150768317.1">
    <property type="nucleotide sequence ID" value="NZ_CABVIY010000001.1"/>
</dbReference>
<dbReference type="Proteomes" id="UP000326611">
    <property type="component" value="Unassembled WGS sequence"/>
</dbReference>
<dbReference type="Pfam" id="PF19825">
    <property type="entry name" value="DUF6306"/>
    <property type="match status" value="1"/>
</dbReference>
<dbReference type="OrthoDB" id="9778912at2"/>
<dbReference type="InterPro" id="IPR046273">
    <property type="entry name" value="DUF6306"/>
</dbReference>
<evidence type="ECO:0000313" key="3">
    <source>
        <dbReference type="Proteomes" id="UP000326611"/>
    </source>
</evidence>
<evidence type="ECO:0000313" key="2">
    <source>
        <dbReference type="EMBL" id="VVP65333.1"/>
    </source>
</evidence>
<organism evidence="2 3">
    <name type="scientific">Pseudomonas fluorescens</name>
    <dbReference type="NCBI Taxonomy" id="294"/>
    <lineage>
        <taxon>Bacteria</taxon>
        <taxon>Pseudomonadati</taxon>
        <taxon>Pseudomonadota</taxon>
        <taxon>Gammaproteobacteria</taxon>
        <taxon>Pseudomonadales</taxon>
        <taxon>Pseudomonadaceae</taxon>
        <taxon>Pseudomonas</taxon>
    </lineage>
</organism>
<evidence type="ECO:0000259" key="1">
    <source>
        <dbReference type="Pfam" id="PF19825"/>
    </source>
</evidence>
<name>A0A5E7R2H5_PSEFL</name>
<proteinExistence type="predicted"/>